<organism evidence="2 3">
    <name type="scientific">Selenomonas ruminantium</name>
    <dbReference type="NCBI Taxonomy" id="971"/>
    <lineage>
        <taxon>Bacteria</taxon>
        <taxon>Bacillati</taxon>
        <taxon>Bacillota</taxon>
        <taxon>Negativicutes</taxon>
        <taxon>Selenomonadales</taxon>
        <taxon>Selenomonadaceae</taxon>
        <taxon>Selenomonas</taxon>
    </lineage>
</organism>
<accession>A0A1M6X3L6</accession>
<keyword evidence="1" id="KW-0812">Transmembrane</keyword>
<evidence type="ECO:0000256" key="1">
    <source>
        <dbReference type="SAM" id="Phobius"/>
    </source>
</evidence>
<keyword evidence="1" id="KW-1133">Transmembrane helix</keyword>
<reference evidence="2 3" key="1">
    <citation type="submission" date="2016-11" db="EMBL/GenBank/DDBJ databases">
        <authorList>
            <person name="Jaros S."/>
            <person name="Januszkiewicz K."/>
            <person name="Wedrychowicz H."/>
        </authorList>
    </citation>
    <scope>NUCLEOTIDE SEQUENCE [LARGE SCALE GENOMIC DNA]</scope>
    <source>
        <strain evidence="2 3">HD4</strain>
    </source>
</reference>
<dbReference type="RefSeq" id="WP_073092199.1">
    <property type="nucleotide sequence ID" value="NZ_FRBC01000031.1"/>
</dbReference>
<name>A0A1M6X3L6_SELRU</name>
<dbReference type="EMBL" id="FRBC01000031">
    <property type="protein sequence ID" value="SHL00570.1"/>
    <property type="molecule type" value="Genomic_DNA"/>
</dbReference>
<dbReference type="Proteomes" id="UP000184263">
    <property type="component" value="Unassembled WGS sequence"/>
</dbReference>
<dbReference type="AlphaFoldDB" id="A0A1M6X3L6"/>
<protein>
    <submittedName>
        <fullName evidence="2">Uncharacterized protein</fullName>
    </submittedName>
</protein>
<dbReference type="OrthoDB" id="1624626at2"/>
<gene>
    <name evidence="2" type="ORF">SAMN05216582_13115</name>
</gene>
<feature type="transmembrane region" description="Helical" evidence="1">
    <location>
        <begin position="45"/>
        <end position="62"/>
    </location>
</feature>
<evidence type="ECO:0000313" key="3">
    <source>
        <dbReference type="Proteomes" id="UP000184263"/>
    </source>
</evidence>
<sequence>MSKMQEYLIEALMAAFLILFVLWAVGYVCNAVYGMHFELQSCWGGFQAIGGAGTLAAVKYIMDSWKNSPVGENPIATLKNATASMVQSEEKK</sequence>
<feature type="transmembrane region" description="Helical" evidence="1">
    <location>
        <begin position="12"/>
        <end position="33"/>
    </location>
</feature>
<evidence type="ECO:0000313" key="2">
    <source>
        <dbReference type="EMBL" id="SHL00570.1"/>
    </source>
</evidence>
<keyword evidence="1" id="KW-0472">Membrane</keyword>
<proteinExistence type="predicted"/>